<dbReference type="EMBL" id="VSRR010001835">
    <property type="protein sequence ID" value="MPC27976.1"/>
    <property type="molecule type" value="Genomic_DNA"/>
</dbReference>
<sequence>MRSSSEEATLKGNSTARPVLKILPLQYRDAF</sequence>
<comment type="caution">
    <text evidence="1">The sequence shown here is derived from an EMBL/GenBank/DDBJ whole genome shotgun (WGS) entry which is preliminary data.</text>
</comment>
<accession>A0A5B7E492</accession>
<evidence type="ECO:0000313" key="2">
    <source>
        <dbReference type="Proteomes" id="UP000324222"/>
    </source>
</evidence>
<dbReference type="AlphaFoldDB" id="A0A5B7E492"/>
<keyword evidence="2" id="KW-1185">Reference proteome</keyword>
<name>A0A5B7E492_PORTR</name>
<evidence type="ECO:0000313" key="1">
    <source>
        <dbReference type="EMBL" id="MPC27976.1"/>
    </source>
</evidence>
<protein>
    <submittedName>
        <fullName evidence="1">Uncharacterized protein</fullName>
    </submittedName>
</protein>
<gene>
    <name evidence="1" type="ORF">E2C01_021169</name>
</gene>
<proteinExistence type="predicted"/>
<reference evidence="1 2" key="1">
    <citation type="submission" date="2019-05" db="EMBL/GenBank/DDBJ databases">
        <title>Another draft genome of Portunus trituberculatus and its Hox gene families provides insights of decapod evolution.</title>
        <authorList>
            <person name="Jeong J.-H."/>
            <person name="Song I."/>
            <person name="Kim S."/>
            <person name="Choi T."/>
            <person name="Kim D."/>
            <person name="Ryu S."/>
            <person name="Kim W."/>
        </authorList>
    </citation>
    <scope>NUCLEOTIDE SEQUENCE [LARGE SCALE GENOMIC DNA]</scope>
    <source>
        <tissue evidence="1">Muscle</tissue>
    </source>
</reference>
<organism evidence="1 2">
    <name type="scientific">Portunus trituberculatus</name>
    <name type="common">Swimming crab</name>
    <name type="synonym">Neptunus trituberculatus</name>
    <dbReference type="NCBI Taxonomy" id="210409"/>
    <lineage>
        <taxon>Eukaryota</taxon>
        <taxon>Metazoa</taxon>
        <taxon>Ecdysozoa</taxon>
        <taxon>Arthropoda</taxon>
        <taxon>Crustacea</taxon>
        <taxon>Multicrustacea</taxon>
        <taxon>Malacostraca</taxon>
        <taxon>Eumalacostraca</taxon>
        <taxon>Eucarida</taxon>
        <taxon>Decapoda</taxon>
        <taxon>Pleocyemata</taxon>
        <taxon>Brachyura</taxon>
        <taxon>Eubrachyura</taxon>
        <taxon>Portunoidea</taxon>
        <taxon>Portunidae</taxon>
        <taxon>Portuninae</taxon>
        <taxon>Portunus</taxon>
    </lineage>
</organism>
<dbReference type="Proteomes" id="UP000324222">
    <property type="component" value="Unassembled WGS sequence"/>
</dbReference>